<dbReference type="AlphaFoldDB" id="A0A086T8Z4"/>
<feature type="compositionally biased region" description="Basic and acidic residues" evidence="2">
    <location>
        <begin position="324"/>
        <end position="340"/>
    </location>
</feature>
<sequence length="376" mass="42531">MAEEEQLILPVIDSHVHLYRAQDVESFNWWKPDLPLAAGAQFLPQYKRAVRAAPSLLGFIFVEADRKFDLEAGDGSGWDEPLREVALMRRVALGEPEEGDEGLEPEDGKLCLALVPWAPVPSGPAAMEKYIERVKEEAGDAWPKVKGFRYLVQDKPHGTMLEPEFIESLKLLGRRGFVFEVGVDARRRGKKQMDELVAMIDTAHEGVPEEDKVTFVINHLCKPDLTIYNITSDPSFHNWRTAIYTLSKCSKTYMKLSGAFSEMPPALRVESPSHIFQSTLGWLGIVLATFGAERIMFGSDWPVCTIGEPEQEEEEEEEEEEDKKDDGGKEDKEESRGRDTWTRWRDVVEKMCWMASLGDEERAMIFGGTAKKAYGL</sequence>
<dbReference type="STRING" id="857340.A0A086T8Z4"/>
<name>A0A086T8Z4_HAPC1</name>
<organism evidence="4 5">
    <name type="scientific">Hapsidospora chrysogenum (strain ATCC 11550 / CBS 779.69 / DSM 880 / IAM 14645 / JCM 23072 / IMI 49137)</name>
    <name type="common">Acremonium chrysogenum</name>
    <dbReference type="NCBI Taxonomy" id="857340"/>
    <lineage>
        <taxon>Eukaryota</taxon>
        <taxon>Fungi</taxon>
        <taxon>Dikarya</taxon>
        <taxon>Ascomycota</taxon>
        <taxon>Pezizomycotina</taxon>
        <taxon>Sordariomycetes</taxon>
        <taxon>Hypocreomycetidae</taxon>
        <taxon>Hypocreales</taxon>
        <taxon>Bionectriaceae</taxon>
        <taxon>Hapsidospora</taxon>
    </lineage>
</organism>
<evidence type="ECO:0000259" key="3">
    <source>
        <dbReference type="Pfam" id="PF04909"/>
    </source>
</evidence>
<feature type="domain" description="Amidohydrolase-related" evidence="3">
    <location>
        <begin position="129"/>
        <end position="376"/>
    </location>
</feature>
<dbReference type="HOGENOM" id="CLU_044590_1_0_1"/>
<proteinExistence type="inferred from homology"/>
<dbReference type="InterPro" id="IPR006680">
    <property type="entry name" value="Amidohydro-rel"/>
</dbReference>
<dbReference type="PANTHER" id="PTHR43569">
    <property type="entry name" value="AMIDOHYDROLASE"/>
    <property type="match status" value="1"/>
</dbReference>
<comment type="caution">
    <text evidence="4">The sequence shown here is derived from an EMBL/GenBank/DDBJ whole genome shotgun (WGS) entry which is preliminary data.</text>
</comment>
<dbReference type="SUPFAM" id="SSF51556">
    <property type="entry name" value="Metallo-dependent hydrolases"/>
    <property type="match status" value="1"/>
</dbReference>
<feature type="region of interest" description="Disordered" evidence="2">
    <location>
        <begin position="308"/>
        <end position="340"/>
    </location>
</feature>
<accession>A0A086T8Z4</accession>
<dbReference type="GO" id="GO:0016787">
    <property type="term" value="F:hydrolase activity"/>
    <property type="evidence" value="ECO:0007669"/>
    <property type="project" value="InterPro"/>
</dbReference>
<reference evidence="5" key="1">
    <citation type="journal article" date="2014" name="Genome Announc.">
        <title>Genome sequence and annotation of Acremonium chrysogenum, producer of the beta-lactam antibiotic cephalosporin C.</title>
        <authorList>
            <person name="Terfehr D."/>
            <person name="Dahlmann T.A."/>
            <person name="Specht T."/>
            <person name="Zadra I."/>
            <person name="Kuernsteiner H."/>
            <person name="Kueck U."/>
        </authorList>
    </citation>
    <scope>NUCLEOTIDE SEQUENCE [LARGE SCALE GENOMIC DNA]</scope>
    <source>
        <strain evidence="5">ATCC 11550 / CBS 779.69 / DSM 880 / IAM 14645 / JCM 23072 / IMI 49137</strain>
    </source>
</reference>
<protein>
    <submittedName>
        <fullName evidence="4">L-rhamnono-gamma-lactonase-like protein</fullName>
    </submittedName>
</protein>
<evidence type="ECO:0000256" key="2">
    <source>
        <dbReference type="SAM" id="MobiDB-lite"/>
    </source>
</evidence>
<dbReference type="Proteomes" id="UP000029964">
    <property type="component" value="Unassembled WGS sequence"/>
</dbReference>
<evidence type="ECO:0000256" key="1">
    <source>
        <dbReference type="ARBA" id="ARBA00038310"/>
    </source>
</evidence>
<dbReference type="InterPro" id="IPR052350">
    <property type="entry name" value="Metallo-dep_Lactonases"/>
</dbReference>
<dbReference type="Pfam" id="PF04909">
    <property type="entry name" value="Amidohydro_2"/>
    <property type="match status" value="1"/>
</dbReference>
<dbReference type="OrthoDB" id="2135488at2759"/>
<gene>
    <name evidence="4" type="ORF">ACRE_033400</name>
</gene>
<comment type="similarity">
    <text evidence="1">Belongs to the metallo-dependent hydrolases superfamily.</text>
</comment>
<feature type="compositionally biased region" description="Acidic residues" evidence="2">
    <location>
        <begin position="309"/>
        <end position="323"/>
    </location>
</feature>
<evidence type="ECO:0000313" key="5">
    <source>
        <dbReference type="Proteomes" id="UP000029964"/>
    </source>
</evidence>
<evidence type="ECO:0000313" key="4">
    <source>
        <dbReference type="EMBL" id="KFH45826.1"/>
    </source>
</evidence>
<keyword evidence="5" id="KW-1185">Reference proteome</keyword>
<dbReference type="InterPro" id="IPR032466">
    <property type="entry name" value="Metal_Hydrolase"/>
</dbReference>
<dbReference type="PANTHER" id="PTHR43569:SF2">
    <property type="entry name" value="AMIDOHYDROLASE-RELATED DOMAIN-CONTAINING PROTEIN"/>
    <property type="match status" value="1"/>
</dbReference>
<dbReference type="Gene3D" id="3.20.20.140">
    <property type="entry name" value="Metal-dependent hydrolases"/>
    <property type="match status" value="1"/>
</dbReference>
<dbReference type="EMBL" id="JPKY01000026">
    <property type="protein sequence ID" value="KFH45826.1"/>
    <property type="molecule type" value="Genomic_DNA"/>
</dbReference>